<evidence type="ECO:0000313" key="1">
    <source>
        <dbReference type="EMBL" id="KAF6145894.1"/>
    </source>
</evidence>
<sequence length="170" mass="19390">KLKLLSNGDADISLLVARLPPAQENREEDVEWVVTTEYVSSSVESLMWKTEDAESPKVAGYYTKDVESKFPISKTMWKGEIEQSTVEECQEAYAHWLNHVNELLKQRSLTELDGPTDIIQNDEVQPGRHDKSSVVPETIYVPKNLNSQLECQVKEGLVMQHQLCIYLENP</sequence>
<gene>
    <name evidence="1" type="ORF">GIB67_028889</name>
</gene>
<feature type="non-terminal residue" evidence="1">
    <location>
        <position position="1"/>
    </location>
</feature>
<comment type="caution">
    <text evidence="1">The sequence shown here is derived from an EMBL/GenBank/DDBJ whole genome shotgun (WGS) entry which is preliminary data.</text>
</comment>
<accession>A0A7J7LTN0</accession>
<dbReference type="Proteomes" id="UP000541444">
    <property type="component" value="Unassembled WGS sequence"/>
</dbReference>
<dbReference type="AlphaFoldDB" id="A0A7J7LTN0"/>
<proteinExistence type="predicted"/>
<organism evidence="1 2">
    <name type="scientific">Kingdonia uniflora</name>
    <dbReference type="NCBI Taxonomy" id="39325"/>
    <lineage>
        <taxon>Eukaryota</taxon>
        <taxon>Viridiplantae</taxon>
        <taxon>Streptophyta</taxon>
        <taxon>Embryophyta</taxon>
        <taxon>Tracheophyta</taxon>
        <taxon>Spermatophyta</taxon>
        <taxon>Magnoliopsida</taxon>
        <taxon>Ranunculales</taxon>
        <taxon>Circaeasteraceae</taxon>
        <taxon>Kingdonia</taxon>
    </lineage>
</organism>
<dbReference type="EMBL" id="JACGCM010002027">
    <property type="protein sequence ID" value="KAF6145894.1"/>
    <property type="molecule type" value="Genomic_DNA"/>
</dbReference>
<name>A0A7J7LTN0_9MAGN</name>
<protein>
    <submittedName>
        <fullName evidence="1">Uncharacterized protein</fullName>
    </submittedName>
</protein>
<evidence type="ECO:0000313" key="2">
    <source>
        <dbReference type="Proteomes" id="UP000541444"/>
    </source>
</evidence>
<keyword evidence="2" id="KW-1185">Reference proteome</keyword>
<reference evidence="1 2" key="1">
    <citation type="journal article" date="2020" name="IScience">
        <title>Genome Sequencing of the Endangered Kingdonia uniflora (Circaeasteraceae, Ranunculales) Reveals Potential Mechanisms of Evolutionary Specialization.</title>
        <authorList>
            <person name="Sun Y."/>
            <person name="Deng T."/>
            <person name="Zhang A."/>
            <person name="Moore M.J."/>
            <person name="Landis J.B."/>
            <person name="Lin N."/>
            <person name="Zhang H."/>
            <person name="Zhang X."/>
            <person name="Huang J."/>
            <person name="Zhang X."/>
            <person name="Sun H."/>
            <person name="Wang H."/>
        </authorList>
    </citation>
    <scope>NUCLEOTIDE SEQUENCE [LARGE SCALE GENOMIC DNA]</scope>
    <source>
        <strain evidence="1">TB1705</strain>
        <tissue evidence="1">Leaf</tissue>
    </source>
</reference>
<dbReference type="OrthoDB" id="997886at2759"/>